<evidence type="ECO:0000313" key="3">
    <source>
        <dbReference type="EMBL" id="GJT44722.1"/>
    </source>
</evidence>
<proteinExistence type="predicted"/>
<evidence type="ECO:0000256" key="2">
    <source>
        <dbReference type="SAM" id="Phobius"/>
    </source>
</evidence>
<keyword evidence="2" id="KW-0472">Membrane</keyword>
<protein>
    <submittedName>
        <fullName evidence="3">Uncharacterized protein</fullName>
    </submittedName>
</protein>
<keyword evidence="4" id="KW-1185">Reference proteome</keyword>
<feature type="transmembrane region" description="Helical" evidence="2">
    <location>
        <begin position="457"/>
        <end position="479"/>
    </location>
</feature>
<evidence type="ECO:0000313" key="4">
    <source>
        <dbReference type="Proteomes" id="UP001151760"/>
    </source>
</evidence>
<dbReference type="Proteomes" id="UP001151760">
    <property type="component" value="Unassembled WGS sequence"/>
</dbReference>
<reference evidence="3" key="1">
    <citation type="journal article" date="2022" name="Int. J. Mol. Sci.">
        <title>Draft Genome of Tanacetum Coccineum: Genomic Comparison of Closely Related Tanacetum-Family Plants.</title>
        <authorList>
            <person name="Yamashiro T."/>
            <person name="Shiraishi A."/>
            <person name="Nakayama K."/>
            <person name="Satake H."/>
        </authorList>
    </citation>
    <scope>NUCLEOTIDE SEQUENCE</scope>
</reference>
<name>A0ABQ5E0K9_9ASTR</name>
<feature type="compositionally biased region" description="Acidic residues" evidence="1">
    <location>
        <begin position="123"/>
        <end position="139"/>
    </location>
</feature>
<gene>
    <name evidence="3" type="ORF">Tco_0953437</name>
</gene>
<dbReference type="EMBL" id="BQNB010015838">
    <property type="protein sequence ID" value="GJT44722.1"/>
    <property type="molecule type" value="Genomic_DNA"/>
</dbReference>
<accession>A0ABQ5E0K9</accession>
<comment type="caution">
    <text evidence="3">The sequence shown here is derived from an EMBL/GenBank/DDBJ whole genome shotgun (WGS) entry which is preliminary data.</text>
</comment>
<keyword evidence="2" id="KW-1133">Transmembrane helix</keyword>
<feature type="region of interest" description="Disordered" evidence="1">
    <location>
        <begin position="121"/>
        <end position="181"/>
    </location>
</feature>
<evidence type="ECO:0000256" key="1">
    <source>
        <dbReference type="SAM" id="MobiDB-lite"/>
    </source>
</evidence>
<reference evidence="3" key="2">
    <citation type="submission" date="2022-01" db="EMBL/GenBank/DDBJ databases">
        <authorList>
            <person name="Yamashiro T."/>
            <person name="Shiraishi A."/>
            <person name="Satake H."/>
            <person name="Nakayama K."/>
        </authorList>
    </citation>
    <scope>NUCLEOTIDE SEQUENCE</scope>
</reference>
<keyword evidence="2" id="KW-0812">Transmembrane</keyword>
<organism evidence="3 4">
    <name type="scientific">Tanacetum coccineum</name>
    <dbReference type="NCBI Taxonomy" id="301880"/>
    <lineage>
        <taxon>Eukaryota</taxon>
        <taxon>Viridiplantae</taxon>
        <taxon>Streptophyta</taxon>
        <taxon>Embryophyta</taxon>
        <taxon>Tracheophyta</taxon>
        <taxon>Spermatophyta</taxon>
        <taxon>Magnoliopsida</taxon>
        <taxon>eudicotyledons</taxon>
        <taxon>Gunneridae</taxon>
        <taxon>Pentapetalae</taxon>
        <taxon>asterids</taxon>
        <taxon>campanulids</taxon>
        <taxon>Asterales</taxon>
        <taxon>Asteraceae</taxon>
        <taxon>Asteroideae</taxon>
        <taxon>Anthemideae</taxon>
        <taxon>Anthemidinae</taxon>
        <taxon>Tanacetum</taxon>
    </lineage>
</organism>
<sequence length="480" mass="52980">MTSRSRTHYSAATLIKGVTDWYQSQGYREPGQIFCHVFLIPVTYTSLYTDSEPGRVFWGADEELSDGGSPRVVAPLPPDFVPEPVYPEFLVPSDAEAPMEEQPYATDASPIALSPGYAMHYEDDADDEDKETSDEEEEEHLAPADPSAVPVVDHVPSAGDTEAVEAEEPAPTPGSPRTKYAAPHLHQLPHHLYYHLGHSILLLSIPFTPQPHLPSHSTTPVPASLLLPSPPLPPPVPALLPLPSSPLPPLPSLLFIPPLVDRREDIPEAELPPCKRLCTTMSHFRYEVEEVFDCLFSLFLLFLLFSLGPRPTRGHRVDYGFIGTLDAKTRRQRVEQVGYGIRDVWLDSREAAEEIAPTTLEGVNTWVTEHIAVQEQDTQDIYDVIEDTQDRQESFYFRELMNWSDGIGRIQDSHLDPGSSYRCPGVTDSGVDRRGFITAGTANNMPPKRTSATVRTAVVRIAAVVVAAAAIIPMIAAVVE</sequence>